<accession>A0AC34PXX7</accession>
<protein>
    <submittedName>
        <fullName evidence="2">Innexin</fullName>
    </submittedName>
</protein>
<dbReference type="Proteomes" id="UP000887576">
    <property type="component" value="Unplaced"/>
</dbReference>
<organism evidence="1 2">
    <name type="scientific">Panagrolaimus sp. JU765</name>
    <dbReference type="NCBI Taxonomy" id="591449"/>
    <lineage>
        <taxon>Eukaryota</taxon>
        <taxon>Metazoa</taxon>
        <taxon>Ecdysozoa</taxon>
        <taxon>Nematoda</taxon>
        <taxon>Chromadorea</taxon>
        <taxon>Rhabditida</taxon>
        <taxon>Tylenchina</taxon>
        <taxon>Panagrolaimomorpha</taxon>
        <taxon>Panagrolaimoidea</taxon>
        <taxon>Panagrolaimidae</taxon>
        <taxon>Panagrolaimus</taxon>
    </lineage>
</organism>
<reference evidence="2" key="1">
    <citation type="submission" date="2022-11" db="UniProtKB">
        <authorList>
            <consortium name="WormBaseParasite"/>
        </authorList>
    </citation>
    <scope>IDENTIFICATION</scope>
</reference>
<evidence type="ECO:0000313" key="1">
    <source>
        <dbReference type="Proteomes" id="UP000887576"/>
    </source>
</evidence>
<dbReference type="WBParaSite" id="JU765_v2.g11020.t1">
    <property type="protein sequence ID" value="JU765_v2.g11020.t1"/>
    <property type="gene ID" value="JU765_v2.g11020"/>
</dbReference>
<sequence>MPYILLLSAFVAYIPKKVFNLFYKSSNYRETDIIESAWKKLKSAVVGETKADMPISSAIAEKLLLLRQTNTKMPITNYLTFIYFSMKILTICVNFVQLWILAISLRTSNIFWGWKLTRELFNGEDWRVNGFFPRVTFCDFQTRHLGQVRPHTVQCVLILNMFNEKIFLFLWFWFVFLILATFINLAWWFYRVFVTRRSIRMITDALQQTGLKDVDHDDVLEFIRRYLFYDGIVVLRLIDSNVGFISMANFKPF</sequence>
<name>A0AC34PXX7_9BILA</name>
<evidence type="ECO:0000313" key="2">
    <source>
        <dbReference type="WBParaSite" id="JU765_v2.g11020.t1"/>
    </source>
</evidence>
<proteinExistence type="predicted"/>